<organism evidence="8 9">
    <name type="scientific">Nocardioides gansuensis</name>
    <dbReference type="NCBI Taxonomy" id="2138300"/>
    <lineage>
        <taxon>Bacteria</taxon>
        <taxon>Bacillati</taxon>
        <taxon>Actinomycetota</taxon>
        <taxon>Actinomycetes</taxon>
        <taxon>Propionibacteriales</taxon>
        <taxon>Nocardioidaceae</taxon>
        <taxon>Nocardioides</taxon>
    </lineage>
</organism>
<dbReference type="SUPFAM" id="SSF52833">
    <property type="entry name" value="Thioredoxin-like"/>
    <property type="match status" value="1"/>
</dbReference>
<keyword evidence="4" id="KW-1015">Disulfide bond</keyword>
<dbReference type="EMBL" id="QDGZ01000010">
    <property type="protein sequence ID" value="PVG81031.1"/>
    <property type="molecule type" value="Genomic_DNA"/>
</dbReference>
<keyword evidence="5" id="KW-0676">Redox-active center</keyword>
<name>A0A2T8F5P0_9ACTN</name>
<dbReference type="InterPro" id="IPR036249">
    <property type="entry name" value="Thioredoxin-like_sf"/>
</dbReference>
<keyword evidence="3" id="KW-0560">Oxidoreductase</keyword>
<proteinExistence type="inferred from homology"/>
<evidence type="ECO:0000256" key="1">
    <source>
        <dbReference type="ARBA" id="ARBA00005791"/>
    </source>
</evidence>
<comment type="similarity">
    <text evidence="1">Belongs to the thioredoxin family. DsbA subfamily.</text>
</comment>
<keyword evidence="6" id="KW-1133">Transmembrane helix</keyword>
<accession>A0A2T8F5P0</accession>
<dbReference type="Gene3D" id="3.40.30.10">
    <property type="entry name" value="Glutaredoxin"/>
    <property type="match status" value="1"/>
</dbReference>
<dbReference type="Pfam" id="PF13462">
    <property type="entry name" value="Thioredoxin_4"/>
    <property type="match status" value="1"/>
</dbReference>
<keyword evidence="6" id="KW-0472">Membrane</keyword>
<feature type="domain" description="Thioredoxin-like fold" evidence="7">
    <location>
        <begin position="76"/>
        <end position="242"/>
    </location>
</feature>
<evidence type="ECO:0000256" key="3">
    <source>
        <dbReference type="ARBA" id="ARBA00023002"/>
    </source>
</evidence>
<evidence type="ECO:0000256" key="5">
    <source>
        <dbReference type="ARBA" id="ARBA00023284"/>
    </source>
</evidence>
<keyword evidence="2" id="KW-0732">Signal</keyword>
<feature type="transmembrane region" description="Helical" evidence="6">
    <location>
        <begin position="38"/>
        <end position="58"/>
    </location>
</feature>
<sequence>MRRRTQMSKKARTAAQSRADRAAAAVVEQEAAERRRRLLTIGGVLVVIVAVVAGGFWLQSSRDTTGQPATPPGESSEHGLVLGDASAPHTVVIYEDFLCPFCGDLERAADEGLTAAVEEGRARVEYRPVVFLERFGSYSLEAANAFGAVLDTSGPEVAKEFHDRLFEEQPAESGPFPETSWFTELAVEAGADEAEVAPLIEDGAFVQWAENATEAASQSGVVGTPTVLLDDEPVEGATIDEMVDNLMAGLE</sequence>
<evidence type="ECO:0000256" key="6">
    <source>
        <dbReference type="SAM" id="Phobius"/>
    </source>
</evidence>
<keyword evidence="9" id="KW-1185">Reference proteome</keyword>
<dbReference type="InterPro" id="IPR012336">
    <property type="entry name" value="Thioredoxin-like_fold"/>
</dbReference>
<reference evidence="8 9" key="1">
    <citation type="submission" date="2018-04" db="EMBL/GenBank/DDBJ databases">
        <title>Genome of Nocardioides gansuensis WSJ-1.</title>
        <authorList>
            <person name="Wu S."/>
            <person name="Wang G."/>
        </authorList>
    </citation>
    <scope>NUCLEOTIDE SEQUENCE [LARGE SCALE GENOMIC DNA]</scope>
    <source>
        <strain evidence="8 9">WSJ-1</strain>
    </source>
</reference>
<dbReference type="PANTHER" id="PTHR13887:SF14">
    <property type="entry name" value="DISULFIDE BOND FORMATION PROTEIN D"/>
    <property type="match status" value="1"/>
</dbReference>
<protein>
    <submittedName>
        <fullName evidence="8">Disulfide bond formation protein DsbA</fullName>
    </submittedName>
</protein>
<keyword evidence="6" id="KW-0812">Transmembrane</keyword>
<evidence type="ECO:0000313" key="8">
    <source>
        <dbReference type="EMBL" id="PVG81031.1"/>
    </source>
</evidence>
<dbReference type="Proteomes" id="UP000246018">
    <property type="component" value="Unassembled WGS sequence"/>
</dbReference>
<evidence type="ECO:0000256" key="4">
    <source>
        <dbReference type="ARBA" id="ARBA00023157"/>
    </source>
</evidence>
<dbReference type="OrthoDB" id="117402at2"/>
<dbReference type="GO" id="GO:0016491">
    <property type="term" value="F:oxidoreductase activity"/>
    <property type="evidence" value="ECO:0007669"/>
    <property type="project" value="UniProtKB-KW"/>
</dbReference>
<dbReference type="PANTHER" id="PTHR13887">
    <property type="entry name" value="GLUTATHIONE S-TRANSFERASE KAPPA"/>
    <property type="match status" value="1"/>
</dbReference>
<dbReference type="AlphaFoldDB" id="A0A2T8F5P0"/>
<evidence type="ECO:0000313" key="9">
    <source>
        <dbReference type="Proteomes" id="UP000246018"/>
    </source>
</evidence>
<evidence type="ECO:0000256" key="2">
    <source>
        <dbReference type="ARBA" id="ARBA00022729"/>
    </source>
</evidence>
<evidence type="ECO:0000259" key="7">
    <source>
        <dbReference type="Pfam" id="PF13462"/>
    </source>
</evidence>
<comment type="caution">
    <text evidence="8">The sequence shown here is derived from an EMBL/GenBank/DDBJ whole genome shotgun (WGS) entry which is preliminary data.</text>
</comment>
<gene>
    <name evidence="8" type="ORF">DDE18_19585</name>
</gene>